<organism evidence="10 11">
    <name type="scientific">Pyruvatibacter mobilis</name>
    <dbReference type="NCBI Taxonomy" id="1712261"/>
    <lineage>
        <taxon>Bacteria</taxon>
        <taxon>Pseudomonadati</taxon>
        <taxon>Pseudomonadota</taxon>
        <taxon>Alphaproteobacteria</taxon>
        <taxon>Hyphomicrobiales</taxon>
        <taxon>Parvibaculaceae</taxon>
        <taxon>Pyruvatibacter</taxon>
    </lineage>
</organism>
<feature type="transmembrane region" description="Helical" evidence="9">
    <location>
        <begin position="41"/>
        <end position="62"/>
    </location>
</feature>
<evidence type="ECO:0000256" key="8">
    <source>
        <dbReference type="ARBA" id="ARBA00034708"/>
    </source>
</evidence>
<evidence type="ECO:0000256" key="1">
    <source>
        <dbReference type="ARBA" id="ARBA00004651"/>
    </source>
</evidence>
<keyword evidence="4 9" id="KW-0812">Transmembrane</keyword>
<keyword evidence="7 9" id="KW-0472">Membrane</keyword>
<comment type="caution">
    <text evidence="10">The sequence shown here is derived from an EMBL/GenBank/DDBJ whole genome shotgun (WGS) entry which is preliminary data.</text>
</comment>
<evidence type="ECO:0000256" key="2">
    <source>
        <dbReference type="ARBA" id="ARBA00022448"/>
    </source>
</evidence>
<dbReference type="GO" id="GO:0005254">
    <property type="term" value="F:chloride channel activity"/>
    <property type="evidence" value="ECO:0007669"/>
    <property type="project" value="InterPro"/>
</dbReference>
<keyword evidence="5 9" id="KW-1133">Transmembrane helix</keyword>
<dbReference type="PANTHER" id="PTHR33281:SF19">
    <property type="entry name" value="VOLTAGE-DEPENDENT ANION CHANNEL-FORMING PROTEIN YNEE"/>
    <property type="match status" value="1"/>
</dbReference>
<feature type="transmembrane region" description="Helical" evidence="9">
    <location>
        <begin position="232"/>
        <end position="252"/>
    </location>
</feature>
<gene>
    <name evidence="10" type="ORF">GTQ45_08565</name>
</gene>
<comment type="subcellular location">
    <subcellularLocation>
        <location evidence="1">Cell membrane</location>
        <topology evidence="1">Multi-pass membrane protein</topology>
    </subcellularLocation>
</comment>
<dbReference type="PANTHER" id="PTHR33281">
    <property type="entry name" value="UPF0187 PROTEIN YNEE"/>
    <property type="match status" value="1"/>
</dbReference>
<feature type="transmembrane region" description="Helical" evidence="9">
    <location>
        <begin position="16"/>
        <end position="35"/>
    </location>
</feature>
<evidence type="ECO:0000256" key="6">
    <source>
        <dbReference type="ARBA" id="ARBA00023065"/>
    </source>
</evidence>
<dbReference type="OrthoDB" id="445589at2"/>
<dbReference type="RefSeq" id="WP_160587685.1">
    <property type="nucleotide sequence ID" value="NZ_BMHN01000001.1"/>
</dbReference>
<comment type="similarity">
    <text evidence="8">Belongs to the anion channel-forming bestrophin (TC 1.A.46) family.</text>
</comment>
<feature type="transmembrane region" description="Helical" evidence="9">
    <location>
        <begin position="272"/>
        <end position="290"/>
    </location>
</feature>
<keyword evidence="3" id="KW-1003">Cell membrane</keyword>
<accession>A0A845QBD5</accession>
<evidence type="ECO:0000256" key="9">
    <source>
        <dbReference type="SAM" id="Phobius"/>
    </source>
</evidence>
<evidence type="ECO:0000313" key="11">
    <source>
        <dbReference type="Proteomes" id="UP000470384"/>
    </source>
</evidence>
<keyword evidence="6" id="KW-0406">Ion transport</keyword>
<reference evidence="10 11" key="1">
    <citation type="journal article" date="2016" name="Int. J. Syst. Evol. Microbiol.">
        <title>Pyruvatibacter mobilis gen. nov., sp. nov., a marine bacterium from the culture broth of Picochlorum sp. 122.</title>
        <authorList>
            <person name="Wang G."/>
            <person name="Tang M."/>
            <person name="Wu H."/>
            <person name="Dai S."/>
            <person name="Li T."/>
            <person name="Chen C."/>
            <person name="He H."/>
            <person name="Fan J."/>
            <person name="Xiang W."/>
            <person name="Li X."/>
        </authorList>
    </citation>
    <scope>NUCLEOTIDE SEQUENCE [LARGE SCALE GENOMIC DNA]</scope>
    <source>
        <strain evidence="10 11">GYP-11</strain>
    </source>
</reference>
<proteinExistence type="inferred from homology"/>
<dbReference type="Pfam" id="PF25539">
    <property type="entry name" value="Bestrophin_2"/>
    <property type="match status" value="1"/>
</dbReference>
<evidence type="ECO:0000256" key="3">
    <source>
        <dbReference type="ARBA" id="ARBA00022475"/>
    </source>
</evidence>
<evidence type="ECO:0000256" key="7">
    <source>
        <dbReference type="ARBA" id="ARBA00023136"/>
    </source>
</evidence>
<dbReference type="InterPro" id="IPR044669">
    <property type="entry name" value="YneE/VCCN1/2-like"/>
</dbReference>
<dbReference type="AlphaFoldDB" id="A0A845QBD5"/>
<protein>
    <recommendedName>
        <fullName evidence="12">Bestrophin, RFP-TM, chloride channel</fullName>
    </recommendedName>
</protein>
<evidence type="ECO:0000256" key="4">
    <source>
        <dbReference type="ARBA" id="ARBA00022692"/>
    </source>
</evidence>
<evidence type="ECO:0000256" key="5">
    <source>
        <dbReference type="ARBA" id="ARBA00022989"/>
    </source>
</evidence>
<name>A0A845QBD5_9HYPH</name>
<dbReference type="GO" id="GO:0005886">
    <property type="term" value="C:plasma membrane"/>
    <property type="evidence" value="ECO:0007669"/>
    <property type="project" value="UniProtKB-SubCell"/>
</dbReference>
<evidence type="ECO:0008006" key="12">
    <source>
        <dbReference type="Google" id="ProtNLM"/>
    </source>
</evidence>
<keyword evidence="2" id="KW-0813">Transport</keyword>
<dbReference type="GeneID" id="300654487"/>
<keyword evidence="11" id="KW-1185">Reference proteome</keyword>
<dbReference type="Proteomes" id="UP000470384">
    <property type="component" value="Unassembled WGS sequence"/>
</dbReference>
<evidence type="ECO:0000313" key="10">
    <source>
        <dbReference type="EMBL" id="NBG95784.1"/>
    </source>
</evidence>
<sequence length="342" mass="39844">MYVRRNIRASHVFNDSWRFLLAVGFWSGLIVYLFKFQDAEFLAVPFLPVSTIGIAVALYLGFKSNSSYGRWWEARQIWGAIINDSRSWGNMVCHLVHDESGRVDHGAQRDLIRRHIAWVNALAYQLRITTRLKVKQETRIFDYRRDMEHHDFHQRKESYLRYLESEEIEIVEKCTNPATQILRLQGAEIRDLTLDGQLDTYREVAMTDMISRFYDSQGKCERIDKTPFPRQIAFFGTVFTWLFVVLLPFGFLDAFQKEVGQHNLVGWIADDYMFALVPFVMLISWVFYIMEKVSDSTEDPFEGGVHDVPVSALSTTIEIDLKQMIGMDDVPEPLKPIGDVLY</sequence>
<dbReference type="EMBL" id="WXYQ01000006">
    <property type="protein sequence ID" value="NBG95784.1"/>
    <property type="molecule type" value="Genomic_DNA"/>
</dbReference>